<evidence type="ECO:0000313" key="2">
    <source>
        <dbReference type="Proteomes" id="UP000319817"/>
    </source>
</evidence>
<name>A0A517NW02_9BACT</name>
<sequence length="75" mass="8791">MASPNGLQPDSGRLPKWRIRWISACDDYSTARVYRRPVVSRIDENDLRFLRVGIVLSVRQHQRETHLENHSLHPS</sequence>
<dbReference type="EMBL" id="CP036526">
    <property type="protein sequence ID" value="QDT11301.1"/>
    <property type="molecule type" value="Genomic_DNA"/>
</dbReference>
<dbReference type="AlphaFoldDB" id="A0A517NW02"/>
<proteinExistence type="predicted"/>
<dbReference type="Proteomes" id="UP000319817">
    <property type="component" value="Chromosome"/>
</dbReference>
<reference evidence="1 2" key="1">
    <citation type="submission" date="2019-02" db="EMBL/GenBank/DDBJ databases">
        <title>Deep-cultivation of Planctomycetes and their phenomic and genomic characterization uncovers novel biology.</title>
        <authorList>
            <person name="Wiegand S."/>
            <person name="Jogler M."/>
            <person name="Boedeker C."/>
            <person name="Pinto D."/>
            <person name="Vollmers J."/>
            <person name="Rivas-Marin E."/>
            <person name="Kohn T."/>
            <person name="Peeters S.H."/>
            <person name="Heuer A."/>
            <person name="Rast P."/>
            <person name="Oberbeckmann S."/>
            <person name="Bunk B."/>
            <person name="Jeske O."/>
            <person name="Meyerdierks A."/>
            <person name="Storesund J.E."/>
            <person name="Kallscheuer N."/>
            <person name="Luecker S."/>
            <person name="Lage O.M."/>
            <person name="Pohl T."/>
            <person name="Merkel B.J."/>
            <person name="Hornburger P."/>
            <person name="Mueller R.-W."/>
            <person name="Bruemmer F."/>
            <person name="Labrenz M."/>
            <person name="Spormann A.M."/>
            <person name="Op den Camp H."/>
            <person name="Overmann J."/>
            <person name="Amann R."/>
            <person name="Jetten M.S.M."/>
            <person name="Mascher T."/>
            <person name="Medema M.H."/>
            <person name="Devos D.P."/>
            <person name="Kaster A.-K."/>
            <person name="Ovreas L."/>
            <person name="Rohde M."/>
            <person name="Galperin M.Y."/>
            <person name="Jogler C."/>
        </authorList>
    </citation>
    <scope>NUCLEOTIDE SEQUENCE [LARGE SCALE GENOMIC DNA]</scope>
    <source>
        <strain evidence="1 2">K23_9</strain>
    </source>
</reference>
<keyword evidence="2" id="KW-1185">Reference proteome</keyword>
<evidence type="ECO:0000313" key="1">
    <source>
        <dbReference type="EMBL" id="QDT11301.1"/>
    </source>
</evidence>
<organism evidence="1 2">
    <name type="scientific">Stieleria marina</name>
    <dbReference type="NCBI Taxonomy" id="1930275"/>
    <lineage>
        <taxon>Bacteria</taxon>
        <taxon>Pseudomonadati</taxon>
        <taxon>Planctomycetota</taxon>
        <taxon>Planctomycetia</taxon>
        <taxon>Pirellulales</taxon>
        <taxon>Pirellulaceae</taxon>
        <taxon>Stieleria</taxon>
    </lineage>
</organism>
<protein>
    <submittedName>
        <fullName evidence="1">Uncharacterized protein</fullName>
    </submittedName>
</protein>
<gene>
    <name evidence="1" type="ORF">K239x_32960</name>
</gene>
<accession>A0A517NW02</accession>